<gene>
    <name evidence="1" type="ORF">FJ651_13450</name>
</gene>
<dbReference type="EMBL" id="VHIQ01000007">
    <property type="protein sequence ID" value="TPV31825.1"/>
    <property type="molecule type" value="Genomic_DNA"/>
</dbReference>
<dbReference type="AlphaFoldDB" id="A0A506PEJ7"/>
<comment type="caution">
    <text evidence="1">The sequence shown here is derived from an EMBL/GenBank/DDBJ whole genome shotgun (WGS) entry which is preliminary data.</text>
</comment>
<reference evidence="1 2" key="1">
    <citation type="submission" date="2019-06" db="EMBL/GenBank/DDBJ databases">
        <title>Flavobacteriaceae Paucihalobacterium erythroidium CWB-1, complete genome.</title>
        <authorList>
            <person name="Wu S."/>
        </authorList>
    </citation>
    <scope>NUCLEOTIDE SEQUENCE [LARGE SCALE GENOMIC DNA]</scope>
    <source>
        <strain evidence="1 2">CWB-1</strain>
    </source>
</reference>
<dbReference type="RefSeq" id="WP_140991064.1">
    <property type="nucleotide sequence ID" value="NZ_VHIQ01000007.1"/>
</dbReference>
<dbReference type="OrthoDB" id="1199648at2"/>
<sequence length="494" mass="54940">MNRISLYFLVLTITVLFTCSDDDNQLAPSISQSFVRFNFLVNNNNIPLEFPQQHGSLIPQSTYENALLKTLKIPVTLTTSNIEQPVSVTFSSTLSSGLSSEDVNISPVNTVTFEGTRLTDTIYVSFAERWTPGESIFFKLESVSDSSINIGNLNNTAVNDTFLLQLETVEPSFSFETNRIEITGIMGEEVFFDVLFPEGYLNAEIENGDIFEALDGFNYSLEILNLGSLSTSITYKMIINEDLQNDDVFYQTILSLTDGFGYNPTGNTVLQIVKPINTFRDPAVNTASNFYDVSNTFYRTFGESWGDHNNTGTCSWFSFSAFTRPVIVDVNHPNAVLFDDMGTADPSDDIYHDAFRIGFRSPTNPNVTTNSFNMKRWFSNESTNFANSPGFDVNPALEFFPDNGTSNSSGTVLVIPQFITIAGTNGNSYSIAISGEGSYQDIGNGLYEMTLTMNATNDQLFGGTISVEYRIYNNQNYPEPEPLNNNNCITEYDL</sequence>
<name>A0A506PEJ7_9FLAO</name>
<keyword evidence="2" id="KW-1185">Reference proteome</keyword>
<protein>
    <submittedName>
        <fullName evidence="1">Uncharacterized protein</fullName>
    </submittedName>
</protein>
<organism evidence="1 2">
    <name type="scientific">Paucihalobacter ruber</name>
    <dbReference type="NCBI Taxonomy" id="2567861"/>
    <lineage>
        <taxon>Bacteria</taxon>
        <taxon>Pseudomonadati</taxon>
        <taxon>Bacteroidota</taxon>
        <taxon>Flavobacteriia</taxon>
        <taxon>Flavobacteriales</taxon>
        <taxon>Flavobacteriaceae</taxon>
        <taxon>Paucihalobacter</taxon>
    </lineage>
</organism>
<evidence type="ECO:0000313" key="2">
    <source>
        <dbReference type="Proteomes" id="UP000317332"/>
    </source>
</evidence>
<dbReference type="Proteomes" id="UP000317332">
    <property type="component" value="Unassembled WGS sequence"/>
</dbReference>
<proteinExistence type="predicted"/>
<accession>A0A506PEJ7</accession>
<evidence type="ECO:0000313" key="1">
    <source>
        <dbReference type="EMBL" id="TPV31825.1"/>
    </source>
</evidence>